<dbReference type="EMBL" id="JARBJD010000094">
    <property type="protein sequence ID" value="KAK2953246.1"/>
    <property type="molecule type" value="Genomic_DNA"/>
</dbReference>
<keyword evidence="1" id="KW-0732">Signal</keyword>
<feature type="chain" id="PRO_5046500159" evidence="1">
    <location>
        <begin position="19"/>
        <end position="1465"/>
    </location>
</feature>
<reference evidence="2 3" key="1">
    <citation type="journal article" date="2022" name="bioRxiv">
        <title>Genomics of Preaxostyla Flagellates Illuminates Evolutionary Transitions and the Path Towards Mitochondrial Loss.</title>
        <authorList>
            <person name="Novak L.V.F."/>
            <person name="Treitli S.C."/>
            <person name="Pyrih J."/>
            <person name="Halakuc P."/>
            <person name="Pipaliya S.V."/>
            <person name="Vacek V."/>
            <person name="Brzon O."/>
            <person name="Soukal P."/>
            <person name="Eme L."/>
            <person name="Dacks J.B."/>
            <person name="Karnkowska A."/>
            <person name="Elias M."/>
            <person name="Hampl V."/>
        </authorList>
    </citation>
    <scope>NUCLEOTIDE SEQUENCE [LARGE SCALE GENOMIC DNA]</scope>
    <source>
        <strain evidence="2">NAU3</strain>
        <tissue evidence="2">Gut</tissue>
    </source>
</reference>
<protein>
    <submittedName>
        <fullName evidence="2">Uncharacterized protein</fullName>
    </submittedName>
</protein>
<keyword evidence="3" id="KW-1185">Reference proteome</keyword>
<evidence type="ECO:0000256" key="1">
    <source>
        <dbReference type="SAM" id="SignalP"/>
    </source>
</evidence>
<dbReference type="SUPFAM" id="SSF51126">
    <property type="entry name" value="Pectin lyase-like"/>
    <property type="match status" value="2"/>
</dbReference>
<evidence type="ECO:0000313" key="3">
    <source>
        <dbReference type="Proteomes" id="UP001281761"/>
    </source>
</evidence>
<dbReference type="Proteomes" id="UP001281761">
    <property type="component" value="Unassembled WGS sequence"/>
</dbReference>
<organism evidence="2 3">
    <name type="scientific">Blattamonas nauphoetae</name>
    <dbReference type="NCBI Taxonomy" id="2049346"/>
    <lineage>
        <taxon>Eukaryota</taxon>
        <taxon>Metamonada</taxon>
        <taxon>Preaxostyla</taxon>
        <taxon>Oxymonadida</taxon>
        <taxon>Blattamonas</taxon>
    </lineage>
</organism>
<evidence type="ECO:0000313" key="2">
    <source>
        <dbReference type="EMBL" id="KAK2953246.1"/>
    </source>
</evidence>
<gene>
    <name evidence="2" type="ORF">BLNAU_11872</name>
</gene>
<feature type="signal peptide" evidence="1">
    <location>
        <begin position="1"/>
        <end position="18"/>
    </location>
</feature>
<name>A0ABQ9XRX3_9EUKA</name>
<dbReference type="InterPro" id="IPR011050">
    <property type="entry name" value="Pectin_lyase_fold/virulence"/>
</dbReference>
<proteinExistence type="predicted"/>
<comment type="caution">
    <text evidence="2">The sequence shown here is derived from an EMBL/GenBank/DDBJ whole genome shotgun (WGS) entry which is preliminary data.</text>
</comment>
<sequence length="1465" mass="158834">MCVLLYFLLIQSASLASATVQLTDYLRQFTRNDNDNFTDDVIQLPNAKVACLTFEVMSSQLLLNGQNDTSIILEPPRSDEQISPIHQQINRHPIQSRLFAVRNATFSISQVRMELDETATNSDVLFASVCSSVVCASHIEFIRSGWGPLMTLERLEEFSNVDSSITLIKCAIQSKSGRMEAILCNCRGSEGPERIFMSILNSNVENQQIVGQDGIGVGEGPDGSRFLRHSGVTTSLIAILFHNVSSLPGSVASASSSFRQQMIGSSVWGSNNHLSGSTLRDMNSGGSVLCSNTTFIWCSTTSEERTSSSQLRPSSLSSNENIITDRTYDGNTGDDSDIRLNITTDTTFINCIFQNLNYTTEELDDGGSALILSANTTYLTVDNCTFSNCSVAQKQSKRSVTGGCILLKGSTRHSISSTFSVSSCSFADWYPRNSKSTEQRGGGIGTFYTCAPLSILGSNFTLSGVNSIQPNGGFISIQFLEDTSSPVTISNCRLQGDGTASDSCLYLRACYFGSDGLTISDTEIVNTNSFSSISAISGIQPVVVTRSNLVCGILQFDFSVDTTHDPLLIVDCTLDGFKIDSIKSNPNFFFVGTTFLTSNPTYSVELLSFRGPCFLIVQSCLFESCETSRDGLISCSKSISLTLDTCTMKECKTIGSSSSLFDLSDTAFKAYSCTFVTITGKSSSLFYISSNGSILVEDCRFNLEPSNRADFRFNKASPSLLNTSSVVGCTSNRTIRVTTDGNTFTESPLFKVIPTLNPKTEIELKADSDEDGKPIETMNKLSPAIQQLGTDSPTVLSLSDGWYSETSPLHIQTAVEIVGNGTENVHHTLNESPRPHTTKLKAMLNVKAGANLTLRSMTLLPTSPSPLVTMSVEGNLTVRTVVVSAEQDRTKELFSLSAGSTRLSHSRFSSIAGSSALIVVSGNGSLTLSDTLFLFISRTLTIDVNGSVQSGSCVEGQTSGSISIRFCKFGVCSSNGRAGVIDIVSNGSTSRVEMEGCQFDQNLAGAEMDETGKGDDVVLKDFSDEQLTLNFTTIESFPSIMSFLINECHPHVPPPHTLHFTQKGFDIPLAWSSPYKLCEDRLSNLTLQFLLGSRLHNNVHTAIIMNFAYNETMTPFSLSNASISLLLSGSLTITQPNKQIFGHLLNASLSMTYPNLSFSELTNTVFFLDHDSSLSLTYISLVFTKKPLTHSFVTSTGRSIVFYDVKIPTGLILDSVSFVRHVRSTNDGTFTWTGTPVSSVNLTTQPFLHLEGMSTLNIEQDSYSKITNISSSCDGSFLFAKKSNVTLSKLKVSLCKALRGGFAFCHLCNLTIMESEFSSCSAQHGGVIFVELDAVNQLSSFRQSLPLSLFTDCKATTTDENGMAAGKGGAICVKGTTTAELPINLAYCLFEKNTAAFGNDVFVEKSVLGDKGSDRLKRCGGESRSGWPHLEVEGITKEENESEWTRISTFIDFPTIRVRNLGTDD</sequence>
<accession>A0ABQ9XRX3</accession>